<dbReference type="PANTHER" id="PTHR30540:SF28">
    <property type="entry name" value="POTASSIUM TRANSPORTER 21"/>
    <property type="match status" value="1"/>
</dbReference>
<evidence type="ECO:0000259" key="11">
    <source>
        <dbReference type="Pfam" id="PF02705"/>
    </source>
</evidence>
<feature type="transmembrane region" description="Helical" evidence="10">
    <location>
        <begin position="205"/>
        <end position="226"/>
    </location>
</feature>
<dbReference type="Pfam" id="PF22776">
    <property type="entry name" value="K_trans_C"/>
    <property type="match status" value="2"/>
</dbReference>
<comment type="function">
    <text evidence="10">Potassium transporter.</text>
</comment>
<dbReference type="FunCoup" id="W5UB93">
    <property type="interactions" value="34"/>
</dbReference>
<dbReference type="GO" id="GO:0015079">
    <property type="term" value="F:potassium ion transmembrane transporter activity"/>
    <property type="evidence" value="ECO:0007669"/>
    <property type="project" value="UniProtKB-UniRule"/>
</dbReference>
<dbReference type="InterPro" id="IPR053951">
    <property type="entry name" value="K_trans_N"/>
</dbReference>
<dbReference type="GeneID" id="103643618"/>
<feature type="domain" description="K+ potassium transporter integral membrane" evidence="11">
    <location>
        <begin position="74"/>
        <end position="567"/>
    </location>
</feature>
<feature type="transmembrane region" description="Helical" evidence="10">
    <location>
        <begin position="390"/>
        <end position="421"/>
    </location>
</feature>
<evidence type="ECO:0000313" key="13">
    <source>
        <dbReference type="EMBL" id="AHH35061.1"/>
    </source>
</evidence>
<reference evidence="14" key="3">
    <citation type="submission" date="2015-12" db="EMBL/GenBank/DDBJ databases">
        <title>Update maize B73 reference genome by single molecule sequencing technologies.</title>
        <authorList>
            <consortium name="Maize Genome Sequencing Project"/>
            <person name="Ware D."/>
        </authorList>
    </citation>
    <scope>NUCLEOTIDE SEQUENCE [LARGE SCALE GENOMIC DNA]</scope>
    <source>
        <tissue evidence="14">Seedling</tissue>
    </source>
</reference>
<organism evidence="13">
    <name type="scientific">Zea mays</name>
    <name type="common">Maize</name>
    <dbReference type="NCBI Taxonomy" id="4577"/>
    <lineage>
        <taxon>Eukaryota</taxon>
        <taxon>Viridiplantae</taxon>
        <taxon>Streptophyta</taxon>
        <taxon>Embryophyta</taxon>
        <taxon>Tracheophyta</taxon>
        <taxon>Spermatophyta</taxon>
        <taxon>Magnoliopsida</taxon>
        <taxon>Liliopsida</taxon>
        <taxon>Poales</taxon>
        <taxon>Poaceae</taxon>
        <taxon>PACMAD clade</taxon>
        <taxon>Panicoideae</taxon>
        <taxon>Andropogonodae</taxon>
        <taxon>Andropogoneae</taxon>
        <taxon>Tripsacinae</taxon>
        <taxon>Zea</taxon>
    </lineage>
</organism>
<feature type="transmembrane region" description="Helical" evidence="10">
    <location>
        <begin position="442"/>
        <end position="462"/>
    </location>
</feature>
<dbReference type="GO" id="GO:0016020">
    <property type="term" value="C:membrane"/>
    <property type="evidence" value="ECO:0007669"/>
    <property type="project" value="UniProtKB-SubCell"/>
</dbReference>
<dbReference type="eggNOG" id="ENOG502QPSA">
    <property type="taxonomic scope" value="Eukaryota"/>
</dbReference>
<comment type="similarity">
    <text evidence="2 10">Belongs to the HAK/KUP transporter (TC 2.A.72.3) family.</text>
</comment>
<feature type="transmembrane region" description="Helical" evidence="10">
    <location>
        <begin position="474"/>
        <end position="499"/>
    </location>
</feature>
<dbReference type="ExpressionAtlas" id="W5UB93">
    <property type="expression patterns" value="baseline and differential"/>
</dbReference>
<keyword evidence="6 10" id="KW-0630">Potassium</keyword>
<reference evidence="13" key="2">
    <citation type="submission" date="2013-11" db="EMBL/GenBank/DDBJ databases">
        <authorList>
            <person name="Zhang Z."/>
            <person name="Wei J."/>
            <person name="Wu Z."/>
        </authorList>
    </citation>
    <scope>NUCLEOTIDE SEQUENCE</scope>
</reference>
<dbReference type="STRING" id="4577.W5UB93"/>
<dbReference type="HOGENOM" id="CLU_008142_2_0_1"/>
<evidence type="ECO:0000256" key="9">
    <source>
        <dbReference type="ARBA" id="ARBA00023136"/>
    </source>
</evidence>
<dbReference type="Pfam" id="PF02705">
    <property type="entry name" value="K_trans"/>
    <property type="match status" value="1"/>
</dbReference>
<dbReference type="InterPro" id="IPR053952">
    <property type="entry name" value="K_trans_C"/>
</dbReference>
<reference evidence="13" key="1">
    <citation type="journal article" date="2012" name="Mol. Biol. Rep.">
        <title>Genome-wide analysis and identification of HAK potassium transporter gene family in maize (Zea mays L.).</title>
        <authorList>
            <person name="Zhang Z."/>
            <person name="Zhang J."/>
            <person name="Chen Y."/>
            <person name="Li R."/>
            <person name="Wang H."/>
            <person name="Wei J."/>
        </authorList>
    </citation>
    <scope>NUCLEOTIDE SEQUENCE</scope>
</reference>
<evidence type="ECO:0000256" key="6">
    <source>
        <dbReference type="ARBA" id="ARBA00022958"/>
    </source>
</evidence>
<dbReference type="EMBL" id="CM007647">
    <property type="protein sequence ID" value="ONM06712.1"/>
    <property type="molecule type" value="Genomic_DNA"/>
</dbReference>
<feature type="transmembrane region" description="Helical" evidence="10">
    <location>
        <begin position="350"/>
        <end position="370"/>
    </location>
</feature>
<evidence type="ECO:0000256" key="2">
    <source>
        <dbReference type="ARBA" id="ARBA00008440"/>
    </source>
</evidence>
<evidence type="ECO:0000256" key="5">
    <source>
        <dbReference type="ARBA" id="ARBA00022692"/>
    </source>
</evidence>
<dbReference type="NCBIfam" id="TIGR00794">
    <property type="entry name" value="kup"/>
    <property type="match status" value="1"/>
</dbReference>
<evidence type="ECO:0000256" key="8">
    <source>
        <dbReference type="ARBA" id="ARBA00023065"/>
    </source>
</evidence>
<evidence type="ECO:0000256" key="4">
    <source>
        <dbReference type="ARBA" id="ARBA00022538"/>
    </source>
</evidence>
<evidence type="ECO:0000256" key="7">
    <source>
        <dbReference type="ARBA" id="ARBA00022989"/>
    </source>
</evidence>
<sequence length="836" mass="93123">MVLATAERGGEEKVDHRPAAAAVVDVESGSLYSSSSSVVDRQDSLFREAVTGGHHRGAGGHSHDHDSWGTTLRLAFQCVGIMYGDLGTSPLYVYSTTFAHGGVGHPDDILGVLSLIIYSFLLFTVVKIVLVALHANDDGDGGTFALYSLISRYAEVSLLPNHQAEDELVSGYTCTSHGKPPSAALRRAHWLKHLLETSKSAKISLFLLTILAIAMVISDAVLTPPISVLSAVSGLKEKVPDLTTDQTVWITVAILVLLFAIQRFGTDKVGYSFAPIILLWLLLIGGVGLYNLVKYDAGVLRSFNPKYIVDYFRRNKKDGWVSLGDILLVFTGTEALFANLGYFSIKSIQFSFSLGLLPSVLLTYIGQAAYLRKHPEHFADTFFRSTPSALFWPTFILAIAASIIGSQAMISCAFATVSHLQTLSCFPRVRILHTSKRYHGQLYVPQVNLLLCVAACLVTVSFKTTTIIGKAHVNVYAEICVILVMLITTLLMTIVMLLVWRVNVWWIALFFVVFVPTESIYLSSVLYKFTHGPYVPVAMSAVLMAAMVVWHYVHVKRYKYELRHTLSPAKAEKLLAEKRDHLKSVPGVGLFYTELVQGVPPIFPHLVDKVPAIHSVLVFVSIKHLHVPHVDASERFLFRQVVEPREFRVFRCVARYGYRDSLGDEAQDFVAALLESLQCYVRDVNLYSVHEMQNVSYPVSRDQSLSREKPSGRHAVYAEEMITPIQSFSELSHGASSNRLPQFQQFAMVHEQASKMNIEELARIEEEQMVIQREAEKGVVYILGETEVVARPQSSLIKKIAVNYIYSFLRKNFMQGEKMLSIPHGKLLKVGISYEI</sequence>
<evidence type="ECO:0000256" key="10">
    <source>
        <dbReference type="RuleBase" id="RU321113"/>
    </source>
</evidence>
<feature type="transmembrane region" description="Helical" evidence="10">
    <location>
        <begin position="271"/>
        <end position="293"/>
    </location>
</feature>
<dbReference type="PaxDb" id="4577-GRMZM2G438960_P01"/>
<evidence type="ECO:0000313" key="14">
    <source>
        <dbReference type="EMBL" id="ONM06712.1"/>
    </source>
</evidence>
<accession>W5UB93</accession>
<keyword evidence="5 10" id="KW-0812">Transmembrane</keyword>
<keyword evidence="3" id="KW-0813">Transport</keyword>
<dbReference type="InterPro" id="IPR003855">
    <property type="entry name" value="K+_transporter"/>
</dbReference>
<protein>
    <recommendedName>
        <fullName evidence="10">Potassium transporter</fullName>
    </recommendedName>
</protein>
<feature type="domain" description="K+ potassium transporter C-terminal" evidence="12">
    <location>
        <begin position="757"/>
        <end position="836"/>
    </location>
</feature>
<feature type="transmembrane region" description="Helical" evidence="10">
    <location>
        <begin position="246"/>
        <end position="264"/>
    </location>
</feature>
<comment type="subcellular location">
    <subcellularLocation>
        <location evidence="1 10">Membrane</location>
        <topology evidence="1 10">Multi-pass membrane protein</topology>
    </subcellularLocation>
</comment>
<feature type="transmembrane region" description="Helical" evidence="10">
    <location>
        <begin position="533"/>
        <end position="553"/>
    </location>
</feature>
<feature type="domain" description="K+ potassium transporter C-terminal" evidence="12">
    <location>
        <begin position="586"/>
        <end position="709"/>
    </location>
</feature>
<dbReference type="PANTHER" id="PTHR30540">
    <property type="entry name" value="OSMOTIC STRESS POTASSIUM TRANSPORTER"/>
    <property type="match status" value="1"/>
</dbReference>
<dbReference type="RefSeq" id="NP_001288539.1">
    <property type="nucleotide sequence ID" value="NM_001301610.1"/>
</dbReference>
<evidence type="ECO:0000256" key="1">
    <source>
        <dbReference type="ARBA" id="ARBA00004141"/>
    </source>
</evidence>
<feature type="transmembrane region" description="Helical" evidence="10">
    <location>
        <begin position="109"/>
        <end position="133"/>
    </location>
</feature>
<name>W5UB93_MAIZE</name>
<feature type="transmembrane region" description="Helical" evidence="10">
    <location>
        <begin position="320"/>
        <end position="343"/>
    </location>
</feature>
<proteinExistence type="evidence at transcript level"/>
<comment type="caution">
    <text evidence="10">Lacks conserved residue(s) required for the propagation of feature annotation.</text>
</comment>
<dbReference type="KEGG" id="zma:103643618"/>
<dbReference type="AlphaFoldDB" id="W5UB93"/>
<keyword evidence="4 10" id="KW-0633">Potassium transport</keyword>
<evidence type="ECO:0000256" key="3">
    <source>
        <dbReference type="ARBA" id="ARBA00022448"/>
    </source>
</evidence>
<dbReference type="OrthoDB" id="638184at2759"/>
<evidence type="ECO:0000259" key="12">
    <source>
        <dbReference type="Pfam" id="PF22776"/>
    </source>
</evidence>
<keyword evidence="8 10" id="KW-0406">Ion transport</keyword>
<dbReference type="OMA" id="DHDSWGT"/>
<keyword evidence="7 10" id="KW-1133">Transmembrane helix</keyword>
<feature type="transmembrane region" description="Helical" evidence="10">
    <location>
        <begin position="506"/>
        <end position="527"/>
    </location>
</feature>
<gene>
    <name evidence="13" type="primary">HAK21</name>
    <name evidence="14" type="ORF">ZEAMMB73_Zm00001d033071</name>
</gene>
<dbReference type="InParanoid" id="W5UB93"/>
<dbReference type="EMBL" id="KF815919">
    <property type="protein sequence ID" value="AHH35061.1"/>
    <property type="molecule type" value="mRNA"/>
</dbReference>
<keyword evidence="9 10" id="KW-0472">Membrane</keyword>